<feature type="compositionally biased region" description="Low complexity" evidence="2">
    <location>
        <begin position="407"/>
        <end position="420"/>
    </location>
</feature>
<evidence type="ECO:0000313" key="3">
    <source>
        <dbReference type="EMBL" id="KAJ8990452.1"/>
    </source>
</evidence>
<name>A0AAN6ITW7_EXODE</name>
<keyword evidence="1" id="KW-0175">Coiled coil</keyword>
<evidence type="ECO:0000256" key="2">
    <source>
        <dbReference type="SAM" id="MobiDB-lite"/>
    </source>
</evidence>
<gene>
    <name evidence="3" type="ORF">HRR80_005936</name>
</gene>
<feature type="compositionally biased region" description="Polar residues" evidence="2">
    <location>
        <begin position="471"/>
        <end position="484"/>
    </location>
</feature>
<dbReference type="Proteomes" id="UP001161757">
    <property type="component" value="Unassembled WGS sequence"/>
</dbReference>
<feature type="compositionally biased region" description="Basic and acidic residues" evidence="2">
    <location>
        <begin position="642"/>
        <end position="652"/>
    </location>
</feature>
<evidence type="ECO:0000256" key="1">
    <source>
        <dbReference type="SAM" id="Coils"/>
    </source>
</evidence>
<organism evidence="3 4">
    <name type="scientific">Exophiala dermatitidis</name>
    <name type="common">Black yeast-like fungus</name>
    <name type="synonym">Wangiella dermatitidis</name>
    <dbReference type="NCBI Taxonomy" id="5970"/>
    <lineage>
        <taxon>Eukaryota</taxon>
        <taxon>Fungi</taxon>
        <taxon>Dikarya</taxon>
        <taxon>Ascomycota</taxon>
        <taxon>Pezizomycotina</taxon>
        <taxon>Eurotiomycetes</taxon>
        <taxon>Chaetothyriomycetidae</taxon>
        <taxon>Chaetothyriales</taxon>
        <taxon>Herpotrichiellaceae</taxon>
        <taxon>Exophiala</taxon>
    </lineage>
</organism>
<reference evidence="3" key="1">
    <citation type="submission" date="2023-01" db="EMBL/GenBank/DDBJ databases">
        <title>Exophiala dermititidis isolated from Cystic Fibrosis Patient.</title>
        <authorList>
            <person name="Kurbessoian T."/>
            <person name="Crocker A."/>
            <person name="Murante D."/>
            <person name="Hogan D.A."/>
            <person name="Stajich J.E."/>
        </authorList>
    </citation>
    <scope>NUCLEOTIDE SEQUENCE</scope>
    <source>
        <strain evidence="3">Ex8</strain>
    </source>
</reference>
<feature type="coiled-coil region" evidence="1">
    <location>
        <begin position="192"/>
        <end position="244"/>
    </location>
</feature>
<evidence type="ECO:0000313" key="4">
    <source>
        <dbReference type="Proteomes" id="UP001161757"/>
    </source>
</evidence>
<feature type="region of interest" description="Disordered" evidence="2">
    <location>
        <begin position="400"/>
        <end position="420"/>
    </location>
</feature>
<sequence>MDGFNNYQFFNGGAAGQATGNGGDWYNPTSAYQPGPAMNAMQPPMMMPVTGVNSMIPPMTTAPMYTTTSMQTMTSSPMHPMTSMPPMPMAPMATMPPPPTTQMARMSTPYGTNNNGNSMFQGVQQGQVQQQGGAGQKRSFADFAEGEPQLQQQQQQQRRARAFVPSFEQQQQQQPQMTQQVAQVQGTMAAELERLRKEVLGLRAENQAFKEQKQSFKEQHLRELKKARAACDMLAARARQALQEKQQAIQVGQRLSQENTKVRAYYNVLRGQLHFTVRDNGLLEPVVPETGRAIDLTGPEGLEYSKRFKELVKPYVGQTVPVDRRLLQPQHNGGASELVPPRLALASVVDLTSEEEVGEVGAVPVPAGAGVGVADSAGIDAASAPVVADNDNDNVVMRPPAVPGSLVAPTPTRPSSSSVAVVANPGSAATPLPCTPATLSLSAAPVLATPPTCTPAALSLSAAPVLPTPPHSSTESDATATNSDVPRPKKAKRSLDWMVHKAPPALHKAMGRLPYLQTNMPGQTDNDWFWQLNAPASANPPPPAATAAADNNNSNHSGSSSVPTPNPPARTTARARAGAGAGSRKKAATEPKAKVTRPKAKAAPKPKPKPKREAATKKAPEAPKAKATKPKAKTPTPTPAPVEERPRRREDSLFDGDEEDFMSQWIELEEAESKQKETEKEKEKEVEEEEEEVRNSEVQEFMNYWNQRDDSEATADKATETKPDTAGGAAFEEGPWSEDEAAVCSELELVYPEDEESEVSEEE</sequence>
<feature type="compositionally biased region" description="Low complexity" evidence="2">
    <location>
        <begin position="545"/>
        <end position="578"/>
    </location>
</feature>
<feature type="region of interest" description="Disordered" evidence="2">
    <location>
        <begin position="464"/>
        <end position="496"/>
    </location>
</feature>
<feature type="compositionally biased region" description="Basic residues" evidence="2">
    <location>
        <begin position="594"/>
        <end position="610"/>
    </location>
</feature>
<protein>
    <submittedName>
        <fullName evidence="3">Uncharacterized protein</fullName>
    </submittedName>
</protein>
<dbReference type="AlphaFoldDB" id="A0AAN6ITW7"/>
<accession>A0AAN6ITW7</accession>
<dbReference type="EMBL" id="JAJGCB010000011">
    <property type="protein sequence ID" value="KAJ8990452.1"/>
    <property type="molecule type" value="Genomic_DNA"/>
</dbReference>
<proteinExistence type="predicted"/>
<feature type="compositionally biased region" description="Basic and acidic residues" evidence="2">
    <location>
        <begin position="611"/>
        <end position="624"/>
    </location>
</feature>
<feature type="region of interest" description="Disordered" evidence="2">
    <location>
        <begin position="526"/>
        <end position="740"/>
    </location>
</feature>
<feature type="compositionally biased region" description="Basic and acidic residues" evidence="2">
    <location>
        <begin position="671"/>
        <end position="685"/>
    </location>
</feature>
<comment type="caution">
    <text evidence="3">The sequence shown here is derived from an EMBL/GenBank/DDBJ whole genome shotgun (WGS) entry which is preliminary data.</text>
</comment>
<feature type="compositionally biased region" description="Basic and acidic residues" evidence="2">
    <location>
        <begin position="707"/>
        <end position="723"/>
    </location>
</feature>